<gene>
    <name evidence="1" type="ORF">E2L03_16785</name>
</gene>
<name>A0A4Y7WEY5_9BACI</name>
<reference evidence="1 2" key="1">
    <citation type="submission" date="2019-03" db="EMBL/GenBank/DDBJ databases">
        <authorList>
            <person name="Liu G."/>
        </authorList>
    </citation>
    <scope>NUCLEOTIDE SEQUENCE [LARGE SCALE GENOMIC DNA]</scope>
    <source>
        <strain evidence="1 2">DSM 19099</strain>
    </source>
</reference>
<dbReference type="SUPFAM" id="SSF159275">
    <property type="entry name" value="PA1994-like"/>
    <property type="match status" value="1"/>
</dbReference>
<dbReference type="Proteomes" id="UP000298210">
    <property type="component" value="Unassembled WGS sequence"/>
</dbReference>
<dbReference type="AlphaFoldDB" id="A0A4Y7WEY5"/>
<evidence type="ECO:0008006" key="3">
    <source>
        <dbReference type="Google" id="ProtNLM"/>
    </source>
</evidence>
<evidence type="ECO:0000313" key="1">
    <source>
        <dbReference type="EMBL" id="TES46354.1"/>
    </source>
</evidence>
<organism evidence="1 2">
    <name type="scientific">Shouchella lehensis</name>
    <dbReference type="NCBI Taxonomy" id="300825"/>
    <lineage>
        <taxon>Bacteria</taxon>
        <taxon>Bacillati</taxon>
        <taxon>Bacillota</taxon>
        <taxon>Bacilli</taxon>
        <taxon>Bacillales</taxon>
        <taxon>Bacillaceae</taxon>
        <taxon>Shouchella</taxon>
    </lineage>
</organism>
<evidence type="ECO:0000313" key="2">
    <source>
        <dbReference type="Proteomes" id="UP000298210"/>
    </source>
</evidence>
<dbReference type="Pfam" id="PF06475">
    <property type="entry name" value="Glycolipid_bind"/>
    <property type="match status" value="1"/>
</dbReference>
<proteinExistence type="predicted"/>
<accession>A0A4Y7WEY5</accession>
<dbReference type="RefSeq" id="WP_134259724.1">
    <property type="nucleotide sequence ID" value="NZ_LDIM01000013.1"/>
</dbReference>
<protein>
    <recommendedName>
        <fullName evidence="3">Glycolipid-binding domain-containing protein</fullName>
    </recommendedName>
</protein>
<sequence>MKKVVWQNTEQMGLEYLFMKKGSVEINIESTVIQTGQDTSFCLEYAVTLSHGWEVRKIDLKEKGTVSFLTLSTNGQGRWFDKNGQTIQSLEGARDIDLSCTPFTNTLPINRNEWTINEPVDLEVVYIDRKLNFRKRNQRYTLVEEGEQRTFQYQSGSFTTIFTVDSFGFITNYPGFFKQLNH</sequence>
<comment type="caution">
    <text evidence="1">The sequence shown here is derived from an EMBL/GenBank/DDBJ whole genome shotgun (WGS) entry which is preliminary data.</text>
</comment>
<dbReference type="EMBL" id="SNUX01000004">
    <property type="protein sequence ID" value="TES46354.1"/>
    <property type="molecule type" value="Genomic_DNA"/>
</dbReference>
<dbReference type="InterPro" id="IPR009467">
    <property type="entry name" value="Glycolipid-bd_prot_put"/>
</dbReference>